<feature type="region of interest" description="Disordered" evidence="1">
    <location>
        <begin position="543"/>
        <end position="572"/>
    </location>
</feature>
<evidence type="ECO:0000256" key="1">
    <source>
        <dbReference type="SAM" id="MobiDB-lite"/>
    </source>
</evidence>
<feature type="region of interest" description="Disordered" evidence="1">
    <location>
        <begin position="214"/>
        <end position="308"/>
    </location>
</feature>
<dbReference type="RefSeq" id="XP_018020004.1">
    <property type="nucleotide sequence ID" value="XM_018164515.2"/>
</dbReference>
<protein>
    <submittedName>
        <fullName evidence="3">Probable GPI-anchored adhesin-like protein PGA55</fullName>
    </submittedName>
</protein>
<feature type="region of interest" description="Disordered" evidence="1">
    <location>
        <begin position="1"/>
        <end position="49"/>
    </location>
</feature>
<dbReference type="GeneID" id="108676444"/>
<feature type="compositionally biased region" description="Basic and acidic residues" evidence="1">
    <location>
        <begin position="1152"/>
        <end position="1165"/>
    </location>
</feature>
<reference evidence="3" key="1">
    <citation type="submission" date="2025-08" db="UniProtKB">
        <authorList>
            <consortium name="RefSeq"/>
        </authorList>
    </citation>
    <scope>IDENTIFICATION</scope>
    <source>
        <tissue evidence="3">Whole organism</tissue>
    </source>
</reference>
<feature type="region of interest" description="Disordered" evidence="1">
    <location>
        <begin position="618"/>
        <end position="649"/>
    </location>
</feature>
<proteinExistence type="predicted"/>
<gene>
    <name evidence="3" type="primary">LOC108676444</name>
</gene>
<feature type="compositionally biased region" description="Polar residues" evidence="1">
    <location>
        <begin position="769"/>
        <end position="778"/>
    </location>
</feature>
<evidence type="ECO:0000313" key="3">
    <source>
        <dbReference type="RefSeq" id="XP_018020004.1"/>
    </source>
</evidence>
<feature type="compositionally biased region" description="Basic and acidic residues" evidence="1">
    <location>
        <begin position="1528"/>
        <end position="1539"/>
    </location>
</feature>
<feature type="region of interest" description="Disordered" evidence="1">
    <location>
        <begin position="733"/>
        <end position="778"/>
    </location>
</feature>
<feature type="compositionally biased region" description="Polar residues" evidence="1">
    <location>
        <begin position="685"/>
        <end position="699"/>
    </location>
</feature>
<feature type="region of interest" description="Disordered" evidence="1">
    <location>
        <begin position="1337"/>
        <end position="1417"/>
    </location>
</feature>
<keyword evidence="2" id="KW-1185">Reference proteome</keyword>
<sequence length="1639" mass="183158">MVGQSRPRRRFRLPKIPEEEEEIIGQDTQSPDEGEQRGPQPSNGSPENQLIVELRVTRNNIQAKNEEYTSTSTDKVQEITEDPVYENIENIRLRQRKQKICGEKLGNIIECATNIDSNELTKEFSKDFVASEVSKPVICDGDDCKSDCVNYKLSNLVNVINQNPISSFINNGKCIKDNEESASKSLTEYKNFPDVNNNKCRNELKTEYNYNVSTEENNKANSEVNNNETPEQSENATETENPKLNERTIINSNGNRSVISNNSENNPSLTTTFMKSVRKLRQGSSKSRKPKDRDDVKGNRSDDITRGAHVATNTRRMKMTSERSVSCETLIIEPSLQDWDEWEARDPSTMPSMVSRRKILQRRTLAPKQTDYEDNENGGVSHCAGEEKHCQPEEIYATMDVNFATEAHDVNDQKGNKMINKCNGNESDYIPKNKVIFSSPNRPNNKERLKLSHKTTDKKDSSGVVRKQNLEEQNSKGIFKHISASGSPDQSSTKCELSASEIEEEGYGNVTGQEDAALDAISRNKDDSLYAYEGRQHLCHLQAPKEGQADTLDTDSCGYQDEREKGSPDFGGETKEVLCSFQGNHTNIGCPQDGSFDDRSASEYEKIVGSCGFPISSNGDGGKTTVSDNHEAETENGLHPDQKCENSYDSHEYETVTLKNEHAEGTLKKNKFESLSNVDTLLKNKNNRATTPNDIVQGNDSDDDISSGNCNPETNDEPLYDVIENVLRPNIEETSDGCVNLPPKNETSAKNFNERSPKSEQELMRTEEASVSNADVSVSTDGIETSLRTDGMETKTRNAEDSMDIAENDIKNPHECDEPIYQDPDECKREITEHPATLGIMIEGSAVNGYKEALQNDDLIIIDKERLEEKLEPDDDVAELGDHGTQVTEKLDKLVNNEEHVADKLVRPTNKITIVSEGASQPRSMSSDNVGKFRSHFESSTVSAPGTLRGNCSRPSQTSLINPSVEICTSDATCQTIPRRQLNKTTAPKSWLKSLQMNDLAPQVENRLPCHVLRITAEIAEYQKRSEDIKRMATRATGYIENDNEDYDYIRTNRGEFGTPTHMSTLCKGDSEPNAAKNLSNSLTKTSQSTEDLKCNTKMASNIAVSKKEFMSELSATLLKQSSVSENWPHSDNVGPSSYLAHSKILEKLKQFKQGSHDAPRKSQHIESVTTSAGKTVHLRKPVLAKGFNVQKALQDKPRDFHVRQHRPQNKFFNSEMRIRSKSESYSSSASKTHAREGGGDVESVSSDTSDDSGVCNDSSVSSSKPCKVPKNLVTKRAQNIKAGESDGFLSTVPDFQMKSNVEDFDDNSVKWIDPEVLAKIRSVGTTVIFFGKRQPVAQNASPKSDSRHRRSDGRHDLWQVRENRKNFGSDSSKSQKSIKNYDGNWVGDDSDRKHDKRELSSDVTDYHSGTVSKVSQQDLTCNKNMRTSIKLLEKPGNENLTHDSLQSGKLIGMNHNEEPIYSNLLNSKRNGSEPATLGSEDVRKQLALALKSELRKCNNLDDEHDDRIQMNYPLKSRDYSRSASRSDLIKSERQKETDEAVYQNGNRSDINNGLQKCRDHRESAKILGSEDHAGLVISSDTWKGRTDASSNVMRIRVRQEREIEEREAVMQLASETDTESGSSTASTPRVVGVVRKDQ</sequence>
<feature type="compositionally biased region" description="Basic and acidic residues" evidence="1">
    <location>
        <begin position="291"/>
        <end position="306"/>
    </location>
</feature>
<feature type="region of interest" description="Disordered" evidence="1">
    <location>
        <begin position="1152"/>
        <end position="1174"/>
    </location>
</feature>
<accession>A0A8B7P1N3</accession>
<feature type="compositionally biased region" description="Low complexity" evidence="1">
    <location>
        <begin position="1242"/>
        <end position="1268"/>
    </location>
</feature>
<feature type="region of interest" description="Disordered" evidence="1">
    <location>
        <begin position="1612"/>
        <end position="1639"/>
    </location>
</feature>
<feature type="compositionally biased region" description="Basic and acidic residues" evidence="1">
    <location>
        <begin position="1390"/>
        <end position="1401"/>
    </location>
</feature>
<feature type="compositionally biased region" description="Polar residues" evidence="1">
    <location>
        <begin position="1402"/>
        <end position="1417"/>
    </location>
</feature>
<feature type="region of interest" description="Disordered" evidence="1">
    <location>
        <begin position="685"/>
        <end position="717"/>
    </location>
</feature>
<feature type="compositionally biased region" description="Basic residues" evidence="1">
    <location>
        <begin position="1"/>
        <end position="13"/>
    </location>
</feature>
<feature type="region of interest" description="Disordered" evidence="1">
    <location>
        <begin position="438"/>
        <end position="463"/>
    </location>
</feature>
<dbReference type="KEGG" id="hazt:108676444"/>
<feature type="compositionally biased region" description="Polar residues" evidence="1">
    <location>
        <begin position="248"/>
        <end position="274"/>
    </location>
</feature>
<dbReference type="OrthoDB" id="6375147at2759"/>
<organism evidence="2 3">
    <name type="scientific">Hyalella azteca</name>
    <name type="common">Amphipod</name>
    <dbReference type="NCBI Taxonomy" id="294128"/>
    <lineage>
        <taxon>Eukaryota</taxon>
        <taxon>Metazoa</taxon>
        <taxon>Ecdysozoa</taxon>
        <taxon>Arthropoda</taxon>
        <taxon>Crustacea</taxon>
        <taxon>Multicrustacea</taxon>
        <taxon>Malacostraca</taxon>
        <taxon>Eumalacostraca</taxon>
        <taxon>Peracarida</taxon>
        <taxon>Amphipoda</taxon>
        <taxon>Senticaudata</taxon>
        <taxon>Talitrida</taxon>
        <taxon>Talitroidea</taxon>
        <taxon>Hyalellidae</taxon>
        <taxon>Hyalella</taxon>
    </lineage>
</organism>
<feature type="compositionally biased region" description="Basic residues" evidence="1">
    <location>
        <begin position="276"/>
        <end position="290"/>
    </location>
</feature>
<feature type="compositionally biased region" description="Polar residues" evidence="1">
    <location>
        <begin position="1614"/>
        <end position="1628"/>
    </location>
</feature>
<feature type="region of interest" description="Disordered" evidence="1">
    <location>
        <begin position="1196"/>
        <end position="1268"/>
    </location>
</feature>
<dbReference type="Proteomes" id="UP000694843">
    <property type="component" value="Unplaced"/>
</dbReference>
<feature type="region of interest" description="Disordered" evidence="1">
    <location>
        <begin position="1515"/>
        <end position="1548"/>
    </location>
</feature>
<feature type="compositionally biased region" description="Polar residues" evidence="1">
    <location>
        <begin position="39"/>
        <end position="48"/>
    </location>
</feature>
<feature type="compositionally biased region" description="Basic and acidic residues" evidence="1">
    <location>
        <begin position="628"/>
        <end position="649"/>
    </location>
</feature>
<feature type="compositionally biased region" description="Polar residues" evidence="1">
    <location>
        <begin position="229"/>
        <end position="239"/>
    </location>
</feature>
<feature type="compositionally biased region" description="Basic and acidic residues" evidence="1">
    <location>
        <begin position="560"/>
        <end position="572"/>
    </location>
</feature>
<feature type="compositionally biased region" description="Basic and acidic residues" evidence="1">
    <location>
        <begin position="1354"/>
        <end position="1368"/>
    </location>
</feature>
<evidence type="ECO:0000313" key="2">
    <source>
        <dbReference type="Proteomes" id="UP000694843"/>
    </source>
</evidence>
<feature type="compositionally biased region" description="Low complexity" evidence="1">
    <location>
        <begin position="219"/>
        <end position="228"/>
    </location>
</feature>
<feature type="compositionally biased region" description="Basic and acidic residues" evidence="1">
    <location>
        <begin position="444"/>
        <end position="461"/>
    </location>
</feature>
<feature type="compositionally biased region" description="Polar residues" evidence="1">
    <location>
        <begin position="1369"/>
        <end position="1379"/>
    </location>
</feature>
<name>A0A8B7P1N3_HYAAZ</name>
<feature type="compositionally biased region" description="Basic and acidic residues" evidence="1">
    <location>
        <begin position="752"/>
        <end position="768"/>
    </location>
</feature>